<dbReference type="InterPro" id="IPR009091">
    <property type="entry name" value="RCC1/BLIP-II"/>
</dbReference>
<evidence type="ECO:0000256" key="4">
    <source>
        <dbReference type="PROSITE-ProRule" id="PRU00146"/>
    </source>
</evidence>
<dbReference type="GO" id="GO:0031267">
    <property type="term" value="F:small GTPase binding"/>
    <property type="evidence" value="ECO:0007669"/>
    <property type="project" value="TreeGrafter"/>
</dbReference>
<dbReference type="Pfam" id="PF13540">
    <property type="entry name" value="RCC1_2"/>
    <property type="match status" value="1"/>
</dbReference>
<dbReference type="SMART" id="SM00249">
    <property type="entry name" value="PHD"/>
    <property type="match status" value="1"/>
</dbReference>
<comment type="caution">
    <text evidence="8">The sequence shown here is derived from an EMBL/GenBank/DDBJ whole genome shotgun (WGS) entry which is preliminary data.</text>
</comment>
<dbReference type="EMBL" id="SFCI01001292">
    <property type="protein sequence ID" value="TFY76178.1"/>
    <property type="molecule type" value="Genomic_DNA"/>
</dbReference>
<reference evidence="8 9" key="1">
    <citation type="submission" date="2019-02" db="EMBL/GenBank/DDBJ databases">
        <title>Genome sequencing of the rare red list fungi Hericium alpestre (H. flagellum).</title>
        <authorList>
            <person name="Buettner E."/>
            <person name="Kellner H."/>
        </authorList>
    </citation>
    <scope>NUCLEOTIDE SEQUENCE [LARGE SCALE GENOMIC DNA]</scope>
    <source>
        <strain evidence="8 9">DSM 108284</strain>
    </source>
</reference>
<dbReference type="Gene3D" id="3.30.40.10">
    <property type="entry name" value="Zinc/RING finger domain, C3HC4 (zinc finger)"/>
    <property type="match status" value="1"/>
</dbReference>
<dbReference type="GO" id="GO:0008270">
    <property type="term" value="F:zinc ion binding"/>
    <property type="evidence" value="ECO:0007669"/>
    <property type="project" value="UniProtKB-KW"/>
</dbReference>
<dbReference type="STRING" id="135208.A0A4Y9ZRQ1"/>
<dbReference type="SUPFAM" id="SSF50985">
    <property type="entry name" value="RCC1/BLIP-II"/>
    <property type="match status" value="1"/>
</dbReference>
<keyword evidence="1" id="KW-0479">Metal-binding</keyword>
<feature type="repeat" description="RCC1" evidence="5">
    <location>
        <begin position="184"/>
        <end position="238"/>
    </location>
</feature>
<dbReference type="InterPro" id="IPR000408">
    <property type="entry name" value="Reg_chr_condens"/>
</dbReference>
<dbReference type="PROSITE" id="PS50012">
    <property type="entry name" value="RCC1_3"/>
    <property type="match status" value="2"/>
</dbReference>
<dbReference type="PROSITE" id="PS50016">
    <property type="entry name" value="ZF_PHD_2"/>
    <property type="match status" value="1"/>
</dbReference>
<dbReference type="PANTHER" id="PTHR46207">
    <property type="entry name" value="PROTEIN RCC2"/>
    <property type="match status" value="1"/>
</dbReference>
<dbReference type="GO" id="GO:0016020">
    <property type="term" value="C:membrane"/>
    <property type="evidence" value="ECO:0007669"/>
    <property type="project" value="TreeGrafter"/>
</dbReference>
<evidence type="ECO:0000256" key="2">
    <source>
        <dbReference type="ARBA" id="ARBA00022771"/>
    </source>
</evidence>
<dbReference type="Gene3D" id="2.130.10.30">
    <property type="entry name" value="Regulator of chromosome condensation 1/beta-lactamase-inhibitor protein II"/>
    <property type="match status" value="1"/>
</dbReference>
<dbReference type="InterPro" id="IPR019786">
    <property type="entry name" value="Zinc_finger_PHD-type_CS"/>
</dbReference>
<feature type="domain" description="PHD-type" evidence="7">
    <location>
        <begin position="255"/>
        <end position="306"/>
    </location>
</feature>
<keyword evidence="9" id="KW-1185">Reference proteome</keyword>
<feature type="compositionally biased region" description="Basic residues" evidence="6">
    <location>
        <begin position="349"/>
        <end position="365"/>
    </location>
</feature>
<dbReference type="SUPFAM" id="SSF57903">
    <property type="entry name" value="FYVE/PHD zinc finger"/>
    <property type="match status" value="1"/>
</dbReference>
<dbReference type="AlphaFoldDB" id="A0A4Y9ZRQ1"/>
<feature type="repeat" description="RCC1" evidence="5">
    <location>
        <begin position="55"/>
        <end position="110"/>
    </location>
</feature>
<name>A0A4Y9ZRQ1_9AGAM</name>
<accession>A0A4Y9ZRQ1</accession>
<dbReference type="PANTHER" id="PTHR46207:SF1">
    <property type="entry name" value="PROTEIN RCC2"/>
    <property type="match status" value="1"/>
</dbReference>
<evidence type="ECO:0000259" key="7">
    <source>
        <dbReference type="PROSITE" id="PS50016"/>
    </source>
</evidence>
<dbReference type="PROSITE" id="PS00626">
    <property type="entry name" value="RCC1_2"/>
    <property type="match status" value="1"/>
</dbReference>
<evidence type="ECO:0000256" key="6">
    <source>
        <dbReference type="SAM" id="MobiDB-lite"/>
    </source>
</evidence>
<dbReference type="InterPro" id="IPR001965">
    <property type="entry name" value="Znf_PHD"/>
</dbReference>
<evidence type="ECO:0000256" key="5">
    <source>
        <dbReference type="PROSITE-ProRule" id="PRU00235"/>
    </source>
</evidence>
<dbReference type="InterPro" id="IPR011011">
    <property type="entry name" value="Znf_FYVE_PHD"/>
</dbReference>
<dbReference type="Pfam" id="PF00628">
    <property type="entry name" value="PHD"/>
    <property type="match status" value="1"/>
</dbReference>
<gene>
    <name evidence="8" type="ORF">EWM64_g7829</name>
</gene>
<dbReference type="InterPro" id="IPR013083">
    <property type="entry name" value="Znf_RING/FYVE/PHD"/>
</dbReference>
<sequence length="365" mass="39651">PGTSEQEHVVKAAAGITFSLFLTNTGKVLVKGLQDKKITHISCGQQHSIAIDEQGIIYVWGYNGYCRLGLGNQQDVLTPKVVPQFAGPQDMLMGAMIAAGPSNSVVVDRQGMYWMAGKWKNTGDGSGGQPYSNFRYMQDIMSVACFLSFMTQAEVLLRACKMKFVACGGVTHWALAPDEEDSGVMTVCWGQNAANGELGLGPDEVKSSTKPMRNVPLIGIDVFAIAPGQNTTFFLVHPNEKYSDLPRHPAELDAPDLCVVCNAEHGEDDAPLECEKCDRPYHLGCLSPPLTAVPDGEWFCPECTHNPGAPVGHDEPAPLPAVAQPKPKARSRKREEDVEDDEEDEQTSRKRKAPAKKAAASKRKK</sequence>
<dbReference type="OrthoDB" id="5370059at2759"/>
<dbReference type="InterPro" id="IPR019787">
    <property type="entry name" value="Znf_PHD-finger"/>
</dbReference>
<keyword evidence="3" id="KW-0862">Zinc</keyword>
<proteinExistence type="predicted"/>
<organism evidence="8 9">
    <name type="scientific">Hericium alpestre</name>
    <dbReference type="NCBI Taxonomy" id="135208"/>
    <lineage>
        <taxon>Eukaryota</taxon>
        <taxon>Fungi</taxon>
        <taxon>Dikarya</taxon>
        <taxon>Basidiomycota</taxon>
        <taxon>Agaricomycotina</taxon>
        <taxon>Agaricomycetes</taxon>
        <taxon>Russulales</taxon>
        <taxon>Hericiaceae</taxon>
        <taxon>Hericium</taxon>
    </lineage>
</organism>
<dbReference type="Proteomes" id="UP000298061">
    <property type="component" value="Unassembled WGS sequence"/>
</dbReference>
<feature type="region of interest" description="Disordered" evidence="6">
    <location>
        <begin position="311"/>
        <end position="365"/>
    </location>
</feature>
<protein>
    <recommendedName>
        <fullName evidence="7">PHD-type domain-containing protein</fullName>
    </recommendedName>
</protein>
<feature type="non-terminal residue" evidence="8">
    <location>
        <position position="1"/>
    </location>
</feature>
<evidence type="ECO:0000256" key="3">
    <source>
        <dbReference type="ARBA" id="ARBA00022833"/>
    </source>
</evidence>
<evidence type="ECO:0000313" key="9">
    <source>
        <dbReference type="Proteomes" id="UP000298061"/>
    </source>
</evidence>
<dbReference type="PROSITE" id="PS01359">
    <property type="entry name" value="ZF_PHD_1"/>
    <property type="match status" value="1"/>
</dbReference>
<evidence type="ECO:0000256" key="1">
    <source>
        <dbReference type="ARBA" id="ARBA00022723"/>
    </source>
</evidence>
<evidence type="ECO:0000313" key="8">
    <source>
        <dbReference type="EMBL" id="TFY76178.1"/>
    </source>
</evidence>
<dbReference type="InterPro" id="IPR028641">
    <property type="entry name" value="RCC2"/>
</dbReference>
<keyword evidence="2 4" id="KW-0863">Zinc-finger</keyword>